<dbReference type="RefSeq" id="WP_008612542.1">
    <property type="nucleotide sequence ID" value="NZ_JH651379.1"/>
</dbReference>
<evidence type="ECO:0000313" key="6">
    <source>
        <dbReference type="Proteomes" id="UP000004690"/>
    </source>
</evidence>
<keyword evidence="6" id="KW-1185">Reference proteome</keyword>
<dbReference type="HOGENOM" id="CLU_136740_0_0_10"/>
<keyword evidence="3 4" id="KW-0732">Signal</keyword>
<feature type="chain" id="PRO_5003668869" description="Curli production assembly/transport component CsgF" evidence="4">
    <location>
        <begin position="21"/>
        <end position="134"/>
    </location>
</feature>
<protein>
    <recommendedName>
        <fullName evidence="2">Curli production assembly/transport component CsgF</fullName>
    </recommendedName>
</protein>
<dbReference type="STRING" id="926559.JoomaDRAFT_2179"/>
<reference evidence="5 6" key="1">
    <citation type="submission" date="2012-02" db="EMBL/GenBank/DDBJ databases">
        <title>Improved High-Quality Draft genome of Joostella marina DSM 19592.</title>
        <authorList>
            <consortium name="US DOE Joint Genome Institute (JGI-PGF)"/>
            <person name="Lucas S."/>
            <person name="Copeland A."/>
            <person name="Lapidus A."/>
            <person name="Bruce D."/>
            <person name="Goodwin L."/>
            <person name="Pitluck S."/>
            <person name="Peters L."/>
            <person name="Chertkov O."/>
            <person name="Ovchinnikova G."/>
            <person name="Kyrpides N."/>
            <person name="Mavromatis K."/>
            <person name="Detter J.C."/>
            <person name="Han C."/>
            <person name="Land M."/>
            <person name="Hauser L."/>
            <person name="Markowitz V."/>
            <person name="Cheng J.-F."/>
            <person name="Hugenholtz P."/>
            <person name="Woyke T."/>
            <person name="Wu D."/>
            <person name="Tindall B."/>
            <person name="Brambilla E."/>
            <person name="Klenk H.-P."/>
            <person name="Eisen J.A."/>
        </authorList>
    </citation>
    <scope>NUCLEOTIDE SEQUENCE [LARGE SCALE GENOMIC DNA]</scope>
    <source>
        <strain evidence="5 6">DSM 19592</strain>
    </source>
</reference>
<dbReference type="OrthoDB" id="1443407at2"/>
<sequence>MKTLVILTLLFTFSGLSAQALVYTPKNPNFGGNSYNYQWLLSSADAQNSFEDPDGDDAFDQKTQLESFKENLNAQILSQLSRKLFEDEFGDGPIEAGRYNFGGLAVDVYPSNGGLIVDILDTETGEQTQVVVPN</sequence>
<evidence type="ECO:0000256" key="3">
    <source>
        <dbReference type="ARBA" id="ARBA00022729"/>
    </source>
</evidence>
<organism evidence="5 6">
    <name type="scientific">Galbibacter orientalis DSM 19592</name>
    <dbReference type="NCBI Taxonomy" id="926559"/>
    <lineage>
        <taxon>Bacteria</taxon>
        <taxon>Pseudomonadati</taxon>
        <taxon>Bacteroidota</taxon>
        <taxon>Flavobacteriia</taxon>
        <taxon>Flavobacteriales</taxon>
        <taxon>Flavobacteriaceae</taxon>
        <taxon>Galbibacter</taxon>
    </lineage>
</organism>
<name>I3C6C6_9FLAO</name>
<proteinExistence type="predicted"/>
<dbReference type="InterPro" id="IPR018893">
    <property type="entry name" value="T8SS_CsgF"/>
</dbReference>
<evidence type="ECO:0000256" key="2">
    <source>
        <dbReference type="ARBA" id="ARBA00014031"/>
    </source>
</evidence>
<dbReference type="Pfam" id="PF10614">
    <property type="entry name" value="CsgF"/>
    <property type="match status" value="1"/>
</dbReference>
<comment type="function">
    <text evidence="1">May be involved in the biogenesis of curli organelles.</text>
</comment>
<dbReference type="AlphaFoldDB" id="I3C6C6"/>
<evidence type="ECO:0000256" key="4">
    <source>
        <dbReference type="SAM" id="SignalP"/>
    </source>
</evidence>
<evidence type="ECO:0000256" key="1">
    <source>
        <dbReference type="ARBA" id="ARBA00003989"/>
    </source>
</evidence>
<accession>I3C6C6</accession>
<feature type="signal peptide" evidence="4">
    <location>
        <begin position="1"/>
        <end position="20"/>
    </location>
</feature>
<dbReference type="Proteomes" id="UP000004690">
    <property type="component" value="Unassembled WGS sequence"/>
</dbReference>
<evidence type="ECO:0000313" key="5">
    <source>
        <dbReference type="EMBL" id="EIJ39169.1"/>
    </source>
</evidence>
<dbReference type="eggNOG" id="ENOG5032U3R">
    <property type="taxonomic scope" value="Bacteria"/>
</dbReference>
<dbReference type="EMBL" id="JH651379">
    <property type="protein sequence ID" value="EIJ39169.1"/>
    <property type="molecule type" value="Genomic_DNA"/>
</dbReference>
<gene>
    <name evidence="5" type="ORF">JoomaDRAFT_2179</name>
</gene>